<dbReference type="InterPro" id="IPR050445">
    <property type="entry name" value="Bact_polysacc_biosynth/exp"/>
</dbReference>
<dbReference type="GO" id="GO:0005886">
    <property type="term" value="C:plasma membrane"/>
    <property type="evidence" value="ECO:0007669"/>
    <property type="project" value="TreeGrafter"/>
</dbReference>
<feature type="transmembrane region" description="Helical" evidence="2">
    <location>
        <begin position="28"/>
        <end position="48"/>
    </location>
</feature>
<protein>
    <submittedName>
        <fullName evidence="3">CpsD/CapB family tyrosine-protein kinase</fullName>
    </submittedName>
</protein>
<evidence type="ECO:0000313" key="4">
    <source>
        <dbReference type="Proteomes" id="UP000305131"/>
    </source>
</evidence>
<keyword evidence="3" id="KW-0418">Kinase</keyword>
<accession>A0A6C1KJ32</accession>
<sequence length="491" mass="51080">MVHTDVAHTDVAGARTARWGNARAWRPGLWQVVWSVLLLAVLASFFPLQFTATTTTIAFDVGTQPPAAAARGVAQVLGSRELAYDAARRLAPDDRARLATGLWRQLGGARAEAQDRPEAVRAAWRLLDDLAVTTINGGRGVSLSVSAPTPALALRAADAYVAAFLALDATTRATGDEPAMLPPLRRGEPARVAFLPDPPRPLALGLLLAAVLTLLIVQRNAAAVPEAEGPLNGTDLPLELKGSHRIAWLGGPDGGLQIEPAVARLAVQLTRSGASPLVILSSDDLPEASATIAVALARRLSEEARVALVALDGGSACLAGLVSDSFAPGMSELLFGVAGFGETIHRDARSRAHVIPPGRDARRGSFVVGAERLALVLGALKRTYDYVVVAAPSLSGADGGDRLAVLDPLVVCLTADTAPSTAAVESFDALAQQRFARVVMLCLAVPQDKGASDGANTDGEAEGFAPPLPTLDARATPPRHREPPLRYVGAA</sequence>
<dbReference type="RefSeq" id="WP_138398550.1">
    <property type="nucleotide sequence ID" value="NZ_JBAFVI010000001.1"/>
</dbReference>
<dbReference type="GO" id="GO:0004713">
    <property type="term" value="F:protein tyrosine kinase activity"/>
    <property type="evidence" value="ECO:0007669"/>
    <property type="project" value="TreeGrafter"/>
</dbReference>
<dbReference type="InterPro" id="IPR027417">
    <property type="entry name" value="P-loop_NTPase"/>
</dbReference>
<dbReference type="SUPFAM" id="SSF52540">
    <property type="entry name" value="P-loop containing nucleoside triphosphate hydrolases"/>
    <property type="match status" value="1"/>
</dbReference>
<keyword evidence="2" id="KW-0472">Membrane</keyword>
<dbReference type="Proteomes" id="UP000305131">
    <property type="component" value="Unassembled WGS sequence"/>
</dbReference>
<name>A0A6C1KJ32_XANAU</name>
<keyword evidence="3" id="KW-0808">Transferase</keyword>
<dbReference type="PANTHER" id="PTHR32309:SF13">
    <property type="entry name" value="FERRIC ENTEROBACTIN TRANSPORT PROTEIN FEPE"/>
    <property type="match status" value="1"/>
</dbReference>
<evidence type="ECO:0000256" key="2">
    <source>
        <dbReference type="SAM" id="Phobius"/>
    </source>
</evidence>
<comment type="caution">
    <text evidence="3">The sequence shown here is derived from an EMBL/GenBank/DDBJ whole genome shotgun (WGS) entry which is preliminary data.</text>
</comment>
<dbReference type="EMBL" id="VAUP01000015">
    <property type="protein sequence ID" value="TLX43637.1"/>
    <property type="molecule type" value="Genomic_DNA"/>
</dbReference>
<proteinExistence type="predicted"/>
<evidence type="ECO:0000313" key="3">
    <source>
        <dbReference type="EMBL" id="TLX43637.1"/>
    </source>
</evidence>
<organism evidence="3 4">
    <name type="scientific">Xanthobacter autotrophicus</name>
    <dbReference type="NCBI Taxonomy" id="280"/>
    <lineage>
        <taxon>Bacteria</taxon>
        <taxon>Pseudomonadati</taxon>
        <taxon>Pseudomonadota</taxon>
        <taxon>Alphaproteobacteria</taxon>
        <taxon>Hyphomicrobiales</taxon>
        <taxon>Xanthobacteraceae</taxon>
        <taxon>Xanthobacter</taxon>
    </lineage>
</organism>
<gene>
    <name evidence="3" type="ORF">FBQ73_05835</name>
</gene>
<dbReference type="Gene3D" id="3.40.50.300">
    <property type="entry name" value="P-loop containing nucleotide triphosphate hydrolases"/>
    <property type="match status" value="1"/>
</dbReference>
<dbReference type="AlphaFoldDB" id="A0A6C1KJ32"/>
<keyword evidence="2" id="KW-1133">Transmembrane helix</keyword>
<evidence type="ECO:0000256" key="1">
    <source>
        <dbReference type="SAM" id="MobiDB-lite"/>
    </source>
</evidence>
<reference evidence="3 4" key="1">
    <citation type="submission" date="2019-05" db="EMBL/GenBank/DDBJ databases">
        <authorList>
            <person name="Zhou X."/>
        </authorList>
    </citation>
    <scope>NUCLEOTIDE SEQUENCE [LARGE SCALE GENOMIC DNA]</scope>
    <source>
        <strain evidence="3 4">DSM 432</strain>
    </source>
</reference>
<dbReference type="OrthoDB" id="7786248at2"/>
<feature type="region of interest" description="Disordered" evidence="1">
    <location>
        <begin position="451"/>
        <end position="491"/>
    </location>
</feature>
<dbReference type="PANTHER" id="PTHR32309">
    <property type="entry name" value="TYROSINE-PROTEIN KINASE"/>
    <property type="match status" value="1"/>
</dbReference>
<keyword evidence="2" id="KW-0812">Transmembrane</keyword>
<dbReference type="GeneID" id="95772980"/>